<dbReference type="GO" id="GO:0005506">
    <property type="term" value="F:iron ion binding"/>
    <property type="evidence" value="ECO:0007669"/>
    <property type="project" value="InterPro"/>
</dbReference>
<organism evidence="11 12">
    <name type="scientific">Vanilla planifolia</name>
    <name type="common">Vanilla</name>
    <dbReference type="NCBI Taxonomy" id="51239"/>
    <lineage>
        <taxon>Eukaryota</taxon>
        <taxon>Viridiplantae</taxon>
        <taxon>Streptophyta</taxon>
        <taxon>Embryophyta</taxon>
        <taxon>Tracheophyta</taxon>
        <taxon>Spermatophyta</taxon>
        <taxon>Magnoliopsida</taxon>
        <taxon>Liliopsida</taxon>
        <taxon>Asparagales</taxon>
        <taxon>Orchidaceae</taxon>
        <taxon>Vanilloideae</taxon>
        <taxon>Vanilleae</taxon>
        <taxon>Vanilla</taxon>
    </lineage>
</organism>
<comment type="similarity">
    <text evidence="2 9">Belongs to the cytochrome P450 family.</text>
</comment>
<accession>A0A835RMA6</accession>
<dbReference type="InterPro" id="IPR036396">
    <property type="entry name" value="Cyt_P450_sf"/>
</dbReference>
<dbReference type="InterPro" id="IPR002401">
    <property type="entry name" value="Cyt_P450_E_grp-I"/>
</dbReference>
<gene>
    <name evidence="11" type="ORF">HPP92_005760</name>
</gene>
<dbReference type="Proteomes" id="UP000639772">
    <property type="component" value="Unassembled WGS sequence"/>
</dbReference>
<keyword evidence="6 8" id="KW-0408">Iron</keyword>
<keyword evidence="10" id="KW-0812">Transmembrane</keyword>
<dbReference type="Pfam" id="PF00067">
    <property type="entry name" value="p450"/>
    <property type="match status" value="1"/>
</dbReference>
<dbReference type="SUPFAM" id="SSF48264">
    <property type="entry name" value="Cytochrome P450"/>
    <property type="match status" value="1"/>
</dbReference>
<feature type="binding site" description="axial binding residue" evidence="8">
    <location>
        <position position="459"/>
    </location>
    <ligand>
        <name>heme</name>
        <dbReference type="ChEBI" id="CHEBI:30413"/>
    </ligand>
    <ligandPart>
        <name>Fe</name>
        <dbReference type="ChEBI" id="CHEBI:18248"/>
    </ligandPart>
</feature>
<comment type="caution">
    <text evidence="11">The sequence shown here is derived from an EMBL/GenBank/DDBJ whole genome shotgun (WGS) entry which is preliminary data.</text>
</comment>
<evidence type="ECO:0008006" key="13">
    <source>
        <dbReference type="Google" id="ProtNLM"/>
    </source>
</evidence>
<evidence type="ECO:0000256" key="1">
    <source>
        <dbReference type="ARBA" id="ARBA00001971"/>
    </source>
</evidence>
<evidence type="ECO:0000256" key="8">
    <source>
        <dbReference type="PIRSR" id="PIRSR602401-1"/>
    </source>
</evidence>
<evidence type="ECO:0000256" key="10">
    <source>
        <dbReference type="SAM" id="Phobius"/>
    </source>
</evidence>
<dbReference type="GO" id="GO:0020037">
    <property type="term" value="F:heme binding"/>
    <property type="evidence" value="ECO:0007669"/>
    <property type="project" value="InterPro"/>
</dbReference>
<evidence type="ECO:0000256" key="5">
    <source>
        <dbReference type="ARBA" id="ARBA00023002"/>
    </source>
</evidence>
<evidence type="ECO:0000256" key="6">
    <source>
        <dbReference type="ARBA" id="ARBA00023004"/>
    </source>
</evidence>
<evidence type="ECO:0000313" key="11">
    <source>
        <dbReference type="EMBL" id="KAG0494766.1"/>
    </source>
</evidence>
<keyword evidence="10" id="KW-1133">Transmembrane helix</keyword>
<dbReference type="PANTHER" id="PTHR47946">
    <property type="entry name" value="CYTOCHROME P450 78A7-RELATED"/>
    <property type="match status" value="1"/>
</dbReference>
<comment type="cofactor">
    <cofactor evidence="1 8">
        <name>heme</name>
        <dbReference type="ChEBI" id="CHEBI:30413"/>
    </cofactor>
</comment>
<evidence type="ECO:0000313" key="12">
    <source>
        <dbReference type="Proteomes" id="UP000639772"/>
    </source>
</evidence>
<dbReference type="InterPro" id="IPR051996">
    <property type="entry name" value="Cytochrome_P450_78A"/>
</dbReference>
<dbReference type="GO" id="GO:0004497">
    <property type="term" value="F:monooxygenase activity"/>
    <property type="evidence" value="ECO:0007669"/>
    <property type="project" value="UniProtKB-KW"/>
</dbReference>
<dbReference type="CDD" id="cd11076">
    <property type="entry name" value="CYP78"/>
    <property type="match status" value="1"/>
</dbReference>
<protein>
    <recommendedName>
        <fullName evidence="13">Cytochrome P450 78A5</fullName>
    </recommendedName>
</protein>
<dbReference type="InterPro" id="IPR017972">
    <property type="entry name" value="Cyt_P450_CS"/>
</dbReference>
<evidence type="ECO:0000256" key="2">
    <source>
        <dbReference type="ARBA" id="ARBA00010617"/>
    </source>
</evidence>
<proteinExistence type="inferred from homology"/>
<dbReference type="EMBL" id="JADCNM010000002">
    <property type="protein sequence ID" value="KAG0494766.1"/>
    <property type="molecule type" value="Genomic_DNA"/>
</dbReference>
<dbReference type="PANTHER" id="PTHR47946:SF14">
    <property type="entry name" value="CYTOCHROME P450 FAMILY PROTEIN"/>
    <property type="match status" value="1"/>
</dbReference>
<feature type="transmembrane region" description="Helical" evidence="10">
    <location>
        <begin position="20"/>
        <end position="47"/>
    </location>
</feature>
<keyword evidence="3 8" id="KW-0349">Heme</keyword>
<dbReference type="Gene3D" id="1.10.630.10">
    <property type="entry name" value="Cytochrome P450"/>
    <property type="match status" value="1"/>
</dbReference>
<dbReference type="OrthoDB" id="3934656at2759"/>
<dbReference type="AlphaFoldDB" id="A0A835RMA6"/>
<dbReference type="GO" id="GO:0016705">
    <property type="term" value="F:oxidoreductase activity, acting on paired donors, with incorporation or reduction of molecular oxygen"/>
    <property type="evidence" value="ECO:0007669"/>
    <property type="project" value="InterPro"/>
</dbReference>
<dbReference type="PROSITE" id="PS00086">
    <property type="entry name" value="CYTOCHROME_P450"/>
    <property type="match status" value="1"/>
</dbReference>
<keyword evidence="4 8" id="KW-0479">Metal-binding</keyword>
<keyword evidence="7 9" id="KW-0503">Monooxygenase</keyword>
<keyword evidence="5 9" id="KW-0560">Oxidoreductase</keyword>
<name>A0A835RMA6_VANPL</name>
<sequence length="513" mass="57456">MTSIAEAIPFLFLRLHLITTVAAAVPIVAVVVAAAAFLYPGGIAWFLSRRKTHIPGPCGLEAGFCLAGGAAHRVLALLCRCFSADRLMAFSVGLTRFVVSSNPETAREILNSSAFADRPIKESARELLFHRAMGFAPFGVYWRNLRRISATHLFCPKSIASFGDRRREIGEKMLGDVRLLMRKHGEVDIKRVFHFGSLSNVMVSVFGKTYDFGKEEGMELDGMVKEGYELLGSLNWSDHLPFLWWLDLQGVRRRCRVLVGKVNLFVGRIIEQHKQTRITRFEQAKGVAGDFVDVLLGLEKEEKLSDSDMVAVLWEMIFRGTDTVAVLLEWTMARIVLHPEIQYKAQAEIDAVVGKSRLVCDTDIPSLHYLQSIVKESLRMHPPGPLLSWARLAIHDVHVGNHFIPRGTTAMVNMWAIAHNEEIWDEPDAFKPERFMEEDVSIMGSDLRLAPFGSGRRVCPGKAMGLATVHLWLAQMLQSFMWLPSDGDIDLSECLKMSLEMANPLVCRAVPRG</sequence>
<dbReference type="FunFam" id="1.10.630.10:FF:000016">
    <property type="entry name" value="Cytochrome P450 78A5"/>
    <property type="match status" value="1"/>
</dbReference>
<dbReference type="InterPro" id="IPR001128">
    <property type="entry name" value="Cyt_P450"/>
</dbReference>
<evidence type="ECO:0000256" key="9">
    <source>
        <dbReference type="RuleBase" id="RU000461"/>
    </source>
</evidence>
<evidence type="ECO:0000256" key="3">
    <source>
        <dbReference type="ARBA" id="ARBA00022617"/>
    </source>
</evidence>
<dbReference type="PRINTS" id="PR00385">
    <property type="entry name" value="P450"/>
</dbReference>
<reference evidence="11 12" key="1">
    <citation type="journal article" date="2020" name="Nat. Food">
        <title>A phased Vanilla planifolia genome enables genetic improvement of flavour and production.</title>
        <authorList>
            <person name="Hasing T."/>
            <person name="Tang H."/>
            <person name="Brym M."/>
            <person name="Khazi F."/>
            <person name="Huang T."/>
            <person name="Chambers A.H."/>
        </authorList>
    </citation>
    <scope>NUCLEOTIDE SEQUENCE [LARGE SCALE GENOMIC DNA]</scope>
    <source>
        <tissue evidence="11">Leaf</tissue>
    </source>
</reference>
<dbReference type="PRINTS" id="PR00463">
    <property type="entry name" value="EP450I"/>
</dbReference>
<keyword evidence="10" id="KW-0472">Membrane</keyword>
<evidence type="ECO:0000256" key="7">
    <source>
        <dbReference type="ARBA" id="ARBA00023033"/>
    </source>
</evidence>
<evidence type="ECO:0000256" key="4">
    <source>
        <dbReference type="ARBA" id="ARBA00022723"/>
    </source>
</evidence>